<dbReference type="InterPro" id="IPR055190">
    <property type="entry name" value="ATP-synt_VA_C"/>
</dbReference>
<dbReference type="Gene3D" id="1.10.1140.10">
    <property type="entry name" value="Bovine Mitochondrial F1-atpase, Atp Synthase Beta Chain, Chain D, domain 3"/>
    <property type="match status" value="1"/>
</dbReference>
<sequence>MTGKVVNIYTNVVEVEFEKTSSDLVIDHILKDEKNQNILQIKKILSDTKILAIVIDSFQPIKIGDVFENTQYPLLVPVGNGAKNNVFGIKGNALTQNLITEAIRYIPMNSITANKNSLKVNREIIETGIKAIDFFIPILKGYKLGILGGAGVGKTVLMKEIIFNSQKTQGQVSSIFIGSGERSREGLELYHELLESNLMHNTIMYISQMNEAPGARMNIVPFGITSAEYLRDFQNETVFLFIDNIYRYIQGANEVSSSLGNKPSVGGYQSTLDSDVAAVQDRLTATEKGSITAFETVFLPMDDLTDPAAVSIFSHLDSALVLSREYVEKNLYPAFDPLASNASSVNVDIIGEEHFNAIIQAKSILQKYKELEDVILILGFDELDEENKVIVEKALQLQNFFTQRFFVAEAYTKEPGIFVPLKDTVRSVLEIMNGKYKGVRPEKFNFIGSTNDLQLDS</sequence>
<feature type="domain" description="ATPase F1/V1/A1 complex alpha/beta subunit nucleotide-binding" evidence="11">
    <location>
        <begin position="128"/>
        <end position="340"/>
    </location>
</feature>
<dbReference type="GO" id="GO:0005524">
    <property type="term" value="F:ATP binding"/>
    <property type="evidence" value="ECO:0007669"/>
    <property type="project" value="UniProtKB-KW"/>
</dbReference>
<keyword evidence="7" id="KW-0406">Ion transport</keyword>
<evidence type="ECO:0000313" key="14">
    <source>
        <dbReference type="Proteomes" id="UP000261764"/>
    </source>
</evidence>
<dbReference type="SUPFAM" id="SSF47917">
    <property type="entry name" value="C-terminal domain of alpha and beta subunits of F1 ATP synthase"/>
    <property type="match status" value="1"/>
</dbReference>
<dbReference type="InterPro" id="IPR050053">
    <property type="entry name" value="ATPase_alpha/beta_chains"/>
</dbReference>
<dbReference type="SUPFAM" id="SSF50615">
    <property type="entry name" value="N-terminal domain of alpha and beta subunits of F1 ATP synthase"/>
    <property type="match status" value="1"/>
</dbReference>
<accession>A0A292IH95</accession>
<keyword evidence="8" id="KW-0472">Membrane</keyword>
<dbReference type="GO" id="GO:0045259">
    <property type="term" value="C:proton-transporting ATP synthase complex"/>
    <property type="evidence" value="ECO:0007669"/>
    <property type="project" value="UniProtKB-KW"/>
</dbReference>
<reference evidence="13 14" key="1">
    <citation type="journal article" date="2015" name="Clin. Infect. Dis.">
        <title>Genomic Investigations unmask Mycoplasma amphoriforme, a new respiratory pathogen.</title>
        <authorList>
            <person name="Gillespie S.H."/>
            <person name="Ling C.L."/>
            <person name="Oravcova K."/>
            <person name="Pinheiro M."/>
            <person name="Wells L."/>
            <person name="Bryant J.M."/>
            <person name="McHugh T.D."/>
            <person name="Bebear C."/>
            <person name="Webster D."/>
            <person name="Harris S.R."/>
            <person name="Seth-Smith H.M."/>
            <person name="Thomson N.R."/>
        </authorList>
    </citation>
    <scope>NUCLEOTIDE SEQUENCE [LARGE SCALE GENOMIC DNA]</scope>
    <source>
        <strain evidence="13 14">A39</strain>
    </source>
</reference>
<dbReference type="Pfam" id="PF22919">
    <property type="entry name" value="ATP-synt_VA_C"/>
    <property type="match status" value="1"/>
</dbReference>
<dbReference type="InterPro" id="IPR000194">
    <property type="entry name" value="ATPase_F1/V1/A1_a/bsu_nucl-bd"/>
</dbReference>
<name>A0A292IH95_9MOLU</name>
<dbReference type="Gene3D" id="3.40.50.300">
    <property type="entry name" value="P-loop containing nucleotide triphosphate hydrolases"/>
    <property type="match status" value="1"/>
</dbReference>
<keyword evidence="4" id="KW-0547">Nucleotide-binding</keyword>
<evidence type="ECO:0000256" key="2">
    <source>
        <dbReference type="ARBA" id="ARBA00008936"/>
    </source>
</evidence>
<keyword evidence="9" id="KW-0139">CF(1)</keyword>
<dbReference type="AlphaFoldDB" id="A0A292IH95"/>
<evidence type="ECO:0000256" key="7">
    <source>
        <dbReference type="ARBA" id="ARBA00023065"/>
    </source>
</evidence>
<evidence type="ECO:0000256" key="8">
    <source>
        <dbReference type="ARBA" id="ARBA00023136"/>
    </source>
</evidence>
<dbReference type="RefSeq" id="WP_343251645.1">
    <property type="nucleotide sequence ID" value="NZ_HG937516.1"/>
</dbReference>
<evidence type="ECO:0000256" key="3">
    <source>
        <dbReference type="ARBA" id="ARBA00022448"/>
    </source>
</evidence>
<dbReference type="InterPro" id="IPR027417">
    <property type="entry name" value="P-loop_NTPase"/>
</dbReference>
<dbReference type="KEGG" id="mamp:MAMA39_01780"/>
<evidence type="ECO:0000259" key="11">
    <source>
        <dbReference type="Pfam" id="PF00006"/>
    </source>
</evidence>
<feature type="domain" description="ATP synthase A/B type C-terminal" evidence="12">
    <location>
        <begin position="350"/>
        <end position="411"/>
    </location>
</feature>
<keyword evidence="5" id="KW-0067">ATP-binding</keyword>
<dbReference type="GO" id="GO:0046933">
    <property type="term" value="F:proton-transporting ATP synthase activity, rotational mechanism"/>
    <property type="evidence" value="ECO:0007669"/>
    <property type="project" value="TreeGrafter"/>
</dbReference>
<dbReference type="InterPro" id="IPR024034">
    <property type="entry name" value="ATPase_F1/V1_b/a_C"/>
</dbReference>
<keyword evidence="10" id="KW-0066">ATP synthesis</keyword>
<dbReference type="EMBL" id="HG937516">
    <property type="protein sequence ID" value="CDN40301.1"/>
    <property type="molecule type" value="Genomic_DNA"/>
</dbReference>
<evidence type="ECO:0000256" key="1">
    <source>
        <dbReference type="ARBA" id="ARBA00004370"/>
    </source>
</evidence>
<comment type="similarity">
    <text evidence="2">Belongs to the ATPase alpha/beta chains family.</text>
</comment>
<dbReference type="Proteomes" id="UP000261764">
    <property type="component" value="Chromosome I"/>
</dbReference>
<evidence type="ECO:0000259" key="12">
    <source>
        <dbReference type="Pfam" id="PF22919"/>
    </source>
</evidence>
<dbReference type="InterPro" id="IPR036121">
    <property type="entry name" value="ATPase_F1/V1/A1_a/bsu_N_sf"/>
</dbReference>
<dbReference type="PANTHER" id="PTHR15184">
    <property type="entry name" value="ATP SYNTHASE"/>
    <property type="match status" value="1"/>
</dbReference>
<proteinExistence type="inferred from homology"/>
<dbReference type="Pfam" id="PF00006">
    <property type="entry name" value="ATP-synt_ab"/>
    <property type="match status" value="1"/>
</dbReference>
<evidence type="ECO:0000256" key="6">
    <source>
        <dbReference type="ARBA" id="ARBA00022967"/>
    </source>
</evidence>
<gene>
    <name evidence="13" type="ORF">MAMA39_01780</name>
</gene>
<comment type="subcellular location">
    <subcellularLocation>
        <location evidence="1">Membrane</location>
    </subcellularLocation>
</comment>
<evidence type="ECO:0000256" key="10">
    <source>
        <dbReference type="ARBA" id="ARBA00023310"/>
    </source>
</evidence>
<keyword evidence="3" id="KW-0813">Transport</keyword>
<dbReference type="NCBIfam" id="NF045934">
    <property type="entry name" value="MSC_0618_beta"/>
    <property type="match status" value="1"/>
</dbReference>
<protein>
    <submittedName>
        <fullName evidence="13">Uncharacterized protein</fullName>
    </submittedName>
</protein>
<evidence type="ECO:0000313" key="13">
    <source>
        <dbReference type="EMBL" id="CDN40301.1"/>
    </source>
</evidence>
<organism evidence="13 14">
    <name type="scientific">Mycoplasma amphoriforme A39</name>
    <dbReference type="NCBI Taxonomy" id="572419"/>
    <lineage>
        <taxon>Bacteria</taxon>
        <taxon>Bacillati</taxon>
        <taxon>Mycoplasmatota</taxon>
        <taxon>Mollicutes</taxon>
        <taxon>Mycoplasmataceae</taxon>
        <taxon>Mycoplasma</taxon>
    </lineage>
</organism>
<dbReference type="SUPFAM" id="SSF52540">
    <property type="entry name" value="P-loop containing nucleoside triphosphate hydrolases"/>
    <property type="match status" value="1"/>
</dbReference>
<evidence type="ECO:0000256" key="5">
    <source>
        <dbReference type="ARBA" id="ARBA00022840"/>
    </source>
</evidence>
<keyword evidence="6" id="KW-1278">Translocase</keyword>
<keyword evidence="14" id="KW-1185">Reference proteome</keyword>
<evidence type="ECO:0000256" key="4">
    <source>
        <dbReference type="ARBA" id="ARBA00022741"/>
    </source>
</evidence>
<dbReference type="PANTHER" id="PTHR15184:SF71">
    <property type="entry name" value="ATP SYNTHASE SUBUNIT BETA, MITOCHONDRIAL"/>
    <property type="match status" value="1"/>
</dbReference>
<evidence type="ECO:0000256" key="9">
    <source>
        <dbReference type="ARBA" id="ARBA00023196"/>
    </source>
</evidence>